<keyword evidence="3" id="KW-0732">Signal</keyword>
<dbReference type="InterPro" id="IPR036430">
    <property type="entry name" value="RNase_T2-like_sf"/>
</dbReference>
<evidence type="ECO:0000256" key="3">
    <source>
        <dbReference type="SAM" id="SignalP"/>
    </source>
</evidence>
<dbReference type="OMA" id="ACPPHIH"/>
<evidence type="ECO:0000256" key="1">
    <source>
        <dbReference type="ARBA" id="ARBA00007469"/>
    </source>
</evidence>
<dbReference type="Gene3D" id="3.90.730.10">
    <property type="entry name" value="Ribonuclease T2-like"/>
    <property type="match status" value="1"/>
</dbReference>
<reference evidence="5" key="1">
    <citation type="journal article" date="2010" name="Genome Biol.">
        <title>Genome sequence of the necrotrophic plant pathogen Pythium ultimum reveals original pathogenicity mechanisms and effector repertoire.</title>
        <authorList>
            <person name="Levesque C.A."/>
            <person name="Brouwer H."/>
            <person name="Cano L."/>
            <person name="Hamilton J.P."/>
            <person name="Holt C."/>
            <person name="Huitema E."/>
            <person name="Raffaele S."/>
            <person name="Robideau G.P."/>
            <person name="Thines M."/>
            <person name="Win J."/>
            <person name="Zerillo M.M."/>
            <person name="Beakes G.W."/>
            <person name="Boore J.L."/>
            <person name="Busam D."/>
            <person name="Dumas B."/>
            <person name="Ferriera S."/>
            <person name="Fuerstenberg S.I."/>
            <person name="Gachon C.M."/>
            <person name="Gaulin E."/>
            <person name="Govers F."/>
            <person name="Grenville-Briggs L."/>
            <person name="Horner N."/>
            <person name="Hostetler J."/>
            <person name="Jiang R.H."/>
            <person name="Johnson J."/>
            <person name="Krajaejun T."/>
            <person name="Lin H."/>
            <person name="Meijer H.J."/>
            <person name="Moore B."/>
            <person name="Morris P."/>
            <person name="Phuntmart V."/>
            <person name="Puiu D."/>
            <person name="Shetty J."/>
            <person name="Stajich J.E."/>
            <person name="Tripathy S."/>
            <person name="Wawra S."/>
            <person name="van West P."/>
            <person name="Whitty B.R."/>
            <person name="Coutinho P.M."/>
            <person name="Henrissat B."/>
            <person name="Martin F."/>
            <person name="Thomas P.D."/>
            <person name="Tyler B.M."/>
            <person name="De Vries R.P."/>
            <person name="Kamoun S."/>
            <person name="Yandell M."/>
            <person name="Tisserat N."/>
            <person name="Buell C.R."/>
        </authorList>
    </citation>
    <scope>NUCLEOTIDE SEQUENCE</scope>
    <source>
        <strain evidence="5">DAOM:BR144</strain>
    </source>
</reference>
<dbReference type="SUPFAM" id="SSF55895">
    <property type="entry name" value="Ribonuclease Rh-like"/>
    <property type="match status" value="1"/>
</dbReference>
<dbReference type="Proteomes" id="UP000019132">
    <property type="component" value="Unassembled WGS sequence"/>
</dbReference>
<dbReference type="VEuPathDB" id="FungiDB:PYU1_G003722"/>
<comment type="similarity">
    <text evidence="1 2">Belongs to the RNase T2 family.</text>
</comment>
<dbReference type="InterPro" id="IPR033130">
    <property type="entry name" value="RNase_T2_His_AS_2"/>
</dbReference>
<dbReference type="EnsemblProtists" id="PYU1_T003732">
    <property type="protein sequence ID" value="PYU1_T003732"/>
    <property type="gene ID" value="PYU1_G003722"/>
</dbReference>
<keyword evidence="5" id="KW-1185">Reference proteome</keyword>
<dbReference type="eggNOG" id="KOG1642">
    <property type="taxonomic scope" value="Eukaryota"/>
</dbReference>
<dbReference type="HOGENOM" id="CLU_069912_3_1_1"/>
<dbReference type="PANTHER" id="PTHR11240">
    <property type="entry name" value="RIBONUCLEASE T2"/>
    <property type="match status" value="1"/>
</dbReference>
<sequence length="290" mass="32373">MKLLLPLTPAVSMALLAATSLAMAVDDAMPLPAPMQPALEASIMERLHALVYEANIVDLLASPHEEERLSSSLNADTKFDLYVLAQSWQPEFCHGKEKVFPGCQEPQEFWKTHFTLHGLWPEREVGAPPGFCGGEPFDAKQIEEEIGFETLTQYWPDVKYSVASPEYPDFWKHEWTRHGTCSGLPQIEYFSHAVNLIRNGTVDTPTLVQENVGKVVPIADLRAAFGSWSSQPAAVLKCMHGGDTLSQVFTCWVKDDKNAPIRRRACPEHVLKEDTCSRSSIHIPAFAKRD</sequence>
<evidence type="ECO:0000313" key="5">
    <source>
        <dbReference type="Proteomes" id="UP000019132"/>
    </source>
</evidence>
<name>K3WFJ1_GLOUD</name>
<evidence type="ECO:0000256" key="2">
    <source>
        <dbReference type="RuleBase" id="RU004328"/>
    </source>
</evidence>
<protein>
    <submittedName>
        <fullName evidence="4">Uncharacterized protein</fullName>
    </submittedName>
</protein>
<proteinExistence type="inferred from homology"/>
<dbReference type="GO" id="GO:0033897">
    <property type="term" value="F:ribonuclease T2 activity"/>
    <property type="evidence" value="ECO:0007669"/>
    <property type="project" value="InterPro"/>
</dbReference>
<dbReference type="InterPro" id="IPR018188">
    <property type="entry name" value="RNase_T2_His_AS_1"/>
</dbReference>
<dbReference type="CDD" id="cd00374">
    <property type="entry name" value="RNase_T2"/>
    <property type="match status" value="1"/>
</dbReference>
<feature type="signal peptide" evidence="3">
    <location>
        <begin position="1"/>
        <end position="24"/>
    </location>
</feature>
<dbReference type="EMBL" id="GL376638">
    <property type="status" value="NOT_ANNOTATED_CDS"/>
    <property type="molecule type" value="Genomic_DNA"/>
</dbReference>
<reference evidence="5" key="2">
    <citation type="submission" date="2010-04" db="EMBL/GenBank/DDBJ databases">
        <authorList>
            <person name="Buell R."/>
            <person name="Hamilton J."/>
            <person name="Hostetler J."/>
        </authorList>
    </citation>
    <scope>NUCLEOTIDE SEQUENCE [LARGE SCALE GENOMIC DNA]</scope>
    <source>
        <strain evidence="5">DAOM:BR144</strain>
    </source>
</reference>
<dbReference type="PROSITE" id="PS00530">
    <property type="entry name" value="RNASE_T2_1"/>
    <property type="match status" value="1"/>
</dbReference>
<accession>K3WFJ1</accession>
<dbReference type="InterPro" id="IPR001568">
    <property type="entry name" value="RNase_T2-like"/>
</dbReference>
<dbReference type="Pfam" id="PF00445">
    <property type="entry name" value="Ribonuclease_T2"/>
    <property type="match status" value="1"/>
</dbReference>
<dbReference type="InParanoid" id="K3WFJ1"/>
<dbReference type="GO" id="GO:0003723">
    <property type="term" value="F:RNA binding"/>
    <property type="evidence" value="ECO:0007669"/>
    <property type="project" value="InterPro"/>
</dbReference>
<dbReference type="GO" id="GO:0005576">
    <property type="term" value="C:extracellular region"/>
    <property type="evidence" value="ECO:0007669"/>
    <property type="project" value="TreeGrafter"/>
</dbReference>
<dbReference type="GO" id="GO:0006401">
    <property type="term" value="P:RNA catabolic process"/>
    <property type="evidence" value="ECO:0007669"/>
    <property type="project" value="TreeGrafter"/>
</dbReference>
<reference evidence="4" key="3">
    <citation type="submission" date="2015-02" db="UniProtKB">
        <authorList>
            <consortium name="EnsemblProtists"/>
        </authorList>
    </citation>
    <scope>IDENTIFICATION</scope>
    <source>
        <strain evidence="4">DAOM BR144</strain>
    </source>
</reference>
<dbReference type="PANTHER" id="PTHR11240:SF22">
    <property type="entry name" value="RIBONUCLEASE T2"/>
    <property type="match status" value="1"/>
</dbReference>
<organism evidence="4 5">
    <name type="scientific">Globisporangium ultimum (strain ATCC 200006 / CBS 805.95 / DAOM BR144)</name>
    <name type="common">Pythium ultimum</name>
    <dbReference type="NCBI Taxonomy" id="431595"/>
    <lineage>
        <taxon>Eukaryota</taxon>
        <taxon>Sar</taxon>
        <taxon>Stramenopiles</taxon>
        <taxon>Oomycota</taxon>
        <taxon>Peronosporomycetes</taxon>
        <taxon>Pythiales</taxon>
        <taxon>Pythiaceae</taxon>
        <taxon>Globisporangium</taxon>
    </lineage>
</organism>
<evidence type="ECO:0000313" key="4">
    <source>
        <dbReference type="EnsemblProtists" id="PYU1_T003732"/>
    </source>
</evidence>
<dbReference type="PROSITE" id="PS00531">
    <property type="entry name" value="RNASE_T2_2"/>
    <property type="match status" value="1"/>
</dbReference>
<dbReference type="AlphaFoldDB" id="K3WFJ1"/>
<feature type="chain" id="PRO_5003867702" evidence="3">
    <location>
        <begin position="25"/>
        <end position="290"/>
    </location>
</feature>